<dbReference type="VEuPathDB" id="CryptoDB:GNI_158160"/>
<reference evidence="1" key="1">
    <citation type="submission" date="2013-12" db="EMBL/GenBank/DDBJ databases">
        <authorList>
            <person name="Omoto C.K."/>
            <person name="Sibley D."/>
            <person name="Venepally P."/>
            <person name="Hadjithomas M."/>
            <person name="Karamycheva S."/>
            <person name="Brunk B."/>
            <person name="Roos D."/>
            <person name="Caler E."/>
            <person name="Lorenzi H."/>
        </authorList>
    </citation>
    <scope>NUCLEOTIDE SEQUENCE</scope>
</reference>
<protein>
    <submittedName>
        <fullName evidence="1">Uncharacterized protein</fullName>
    </submittedName>
</protein>
<sequence length="93" mass="11152">MFQQYRINTKGLEDRRGGVFPSAVFLVHQGRAHEDFEKSILEQRSQDAPWVWSSAPKATSNDRWAQWRLTNAINNQFYRMYHKYNTATFKIRR</sequence>
<comment type="caution">
    <text evidence="1">The sequence shown here is derived from an EMBL/GenBank/DDBJ whole genome shotgun (WGS) entry which is preliminary data.</text>
</comment>
<keyword evidence="2" id="KW-1185">Reference proteome</keyword>
<accession>A0A023AYU8</accession>
<name>A0A023AYU8_GRENI</name>
<dbReference type="RefSeq" id="XP_011133019.1">
    <property type="nucleotide sequence ID" value="XM_011134717.1"/>
</dbReference>
<organism evidence="1 2">
    <name type="scientific">Gregarina niphandrodes</name>
    <name type="common">Septate eugregarine</name>
    <dbReference type="NCBI Taxonomy" id="110365"/>
    <lineage>
        <taxon>Eukaryota</taxon>
        <taxon>Sar</taxon>
        <taxon>Alveolata</taxon>
        <taxon>Apicomplexa</taxon>
        <taxon>Conoidasida</taxon>
        <taxon>Gregarinasina</taxon>
        <taxon>Eugregarinorida</taxon>
        <taxon>Gregarinidae</taxon>
        <taxon>Gregarina</taxon>
    </lineage>
</organism>
<dbReference type="EMBL" id="AFNH02001176">
    <property type="protein sequence ID" value="EZG43809.1"/>
    <property type="molecule type" value="Genomic_DNA"/>
</dbReference>
<evidence type="ECO:0000313" key="2">
    <source>
        <dbReference type="Proteomes" id="UP000019763"/>
    </source>
</evidence>
<dbReference type="GeneID" id="22915512"/>
<dbReference type="AlphaFoldDB" id="A0A023AYU8"/>
<proteinExistence type="predicted"/>
<gene>
    <name evidence="1" type="ORF">GNI_158160</name>
</gene>
<evidence type="ECO:0000313" key="1">
    <source>
        <dbReference type="EMBL" id="EZG43809.1"/>
    </source>
</evidence>
<dbReference type="Proteomes" id="UP000019763">
    <property type="component" value="Unassembled WGS sequence"/>
</dbReference>